<feature type="compositionally biased region" description="Basic and acidic residues" evidence="1">
    <location>
        <begin position="276"/>
        <end position="294"/>
    </location>
</feature>
<feature type="region of interest" description="Disordered" evidence="1">
    <location>
        <begin position="145"/>
        <end position="294"/>
    </location>
</feature>
<comment type="caution">
    <text evidence="2">The sequence shown here is derived from an EMBL/GenBank/DDBJ whole genome shotgun (WGS) entry which is preliminary data.</text>
</comment>
<dbReference type="AlphaFoldDB" id="A0AAN8FP88"/>
<evidence type="ECO:0000256" key="1">
    <source>
        <dbReference type="SAM" id="MobiDB-lite"/>
    </source>
</evidence>
<feature type="compositionally biased region" description="Basic and acidic residues" evidence="1">
    <location>
        <begin position="206"/>
        <end position="218"/>
    </location>
</feature>
<evidence type="ECO:0008006" key="4">
    <source>
        <dbReference type="Google" id="ProtNLM"/>
    </source>
</evidence>
<proteinExistence type="predicted"/>
<accession>A0AAN8FP88</accession>
<evidence type="ECO:0000313" key="3">
    <source>
        <dbReference type="Proteomes" id="UP001331761"/>
    </source>
</evidence>
<dbReference type="EMBL" id="WIXE01015061">
    <property type="protein sequence ID" value="KAK5973768.1"/>
    <property type="molecule type" value="Genomic_DNA"/>
</dbReference>
<feature type="compositionally biased region" description="Basic and acidic residues" evidence="1">
    <location>
        <begin position="145"/>
        <end position="168"/>
    </location>
</feature>
<feature type="non-terminal residue" evidence="2">
    <location>
        <position position="294"/>
    </location>
</feature>
<name>A0AAN8FP88_TRICO</name>
<sequence length="294" mass="32866">MDEFIESVREKYHKRRWWTARWMDKLSKKTEIDKDTLAIAIFAVVGLICALTKQARICCNSILIVMPLIFTFGYPEECAPRNDMIIYWVLFGVFTLCDTTLEKIPLYYDFKLLLALLLFVEPVRLIDKIRELIYGKNAQESRIFNKNEMDTLKKSKRSPRPEKPDSGARTRPSPPSSSGTSKELELQHDAGGGKQSALEAAQGPKLPDDATQRERKVGMAENAYSDESKQTGADSLLSTSAVTPTKHRGKDGEKDEQQKNKPQSTATAITPPPEIQQEKDKLGGKGGKGSKEGG</sequence>
<keyword evidence="3" id="KW-1185">Reference proteome</keyword>
<gene>
    <name evidence="2" type="ORF">GCK32_001024</name>
</gene>
<feature type="compositionally biased region" description="Low complexity" evidence="1">
    <location>
        <begin position="169"/>
        <end position="181"/>
    </location>
</feature>
<dbReference type="Proteomes" id="UP001331761">
    <property type="component" value="Unassembled WGS sequence"/>
</dbReference>
<protein>
    <recommendedName>
        <fullName evidence="4">Receptor expression-enhancing protein</fullName>
    </recommendedName>
</protein>
<reference evidence="2 3" key="1">
    <citation type="submission" date="2019-10" db="EMBL/GenBank/DDBJ databases">
        <title>Assembly and Annotation for the nematode Trichostrongylus colubriformis.</title>
        <authorList>
            <person name="Martin J."/>
        </authorList>
    </citation>
    <scope>NUCLEOTIDE SEQUENCE [LARGE SCALE GENOMIC DNA]</scope>
    <source>
        <strain evidence="2">G859</strain>
        <tissue evidence="2">Whole worm</tissue>
    </source>
</reference>
<organism evidence="2 3">
    <name type="scientific">Trichostrongylus colubriformis</name>
    <name type="common">Black scour worm</name>
    <dbReference type="NCBI Taxonomy" id="6319"/>
    <lineage>
        <taxon>Eukaryota</taxon>
        <taxon>Metazoa</taxon>
        <taxon>Ecdysozoa</taxon>
        <taxon>Nematoda</taxon>
        <taxon>Chromadorea</taxon>
        <taxon>Rhabditida</taxon>
        <taxon>Rhabditina</taxon>
        <taxon>Rhabditomorpha</taxon>
        <taxon>Strongyloidea</taxon>
        <taxon>Trichostrongylidae</taxon>
        <taxon>Trichostrongylus</taxon>
    </lineage>
</organism>
<feature type="compositionally biased region" description="Basic and acidic residues" evidence="1">
    <location>
        <begin position="250"/>
        <end position="259"/>
    </location>
</feature>
<feature type="compositionally biased region" description="Polar residues" evidence="1">
    <location>
        <begin position="230"/>
        <end position="243"/>
    </location>
</feature>
<evidence type="ECO:0000313" key="2">
    <source>
        <dbReference type="EMBL" id="KAK5973768.1"/>
    </source>
</evidence>